<dbReference type="EMBL" id="CAKOFQ010006846">
    <property type="protein sequence ID" value="CAH1976244.1"/>
    <property type="molecule type" value="Genomic_DNA"/>
</dbReference>
<dbReference type="Pfam" id="PF05699">
    <property type="entry name" value="Dimer_Tnp_hAT"/>
    <property type="match status" value="1"/>
</dbReference>
<evidence type="ECO:0008006" key="5">
    <source>
        <dbReference type="Google" id="ProtNLM"/>
    </source>
</evidence>
<organism evidence="3 4">
    <name type="scientific">Acanthoscelides obtectus</name>
    <name type="common">Bean weevil</name>
    <name type="synonym">Bruchus obtectus</name>
    <dbReference type="NCBI Taxonomy" id="200917"/>
    <lineage>
        <taxon>Eukaryota</taxon>
        <taxon>Metazoa</taxon>
        <taxon>Ecdysozoa</taxon>
        <taxon>Arthropoda</taxon>
        <taxon>Hexapoda</taxon>
        <taxon>Insecta</taxon>
        <taxon>Pterygota</taxon>
        <taxon>Neoptera</taxon>
        <taxon>Endopterygota</taxon>
        <taxon>Coleoptera</taxon>
        <taxon>Polyphaga</taxon>
        <taxon>Cucujiformia</taxon>
        <taxon>Chrysomeloidea</taxon>
        <taxon>Chrysomelidae</taxon>
        <taxon>Bruchinae</taxon>
        <taxon>Bruchini</taxon>
        <taxon>Acanthoscelides</taxon>
    </lineage>
</organism>
<evidence type="ECO:0000313" key="4">
    <source>
        <dbReference type="Proteomes" id="UP001152888"/>
    </source>
</evidence>
<dbReference type="PANTHER" id="PTHR45749">
    <property type="match status" value="1"/>
</dbReference>
<dbReference type="AlphaFoldDB" id="A0A9P0PB61"/>
<evidence type="ECO:0000313" key="3">
    <source>
        <dbReference type="EMBL" id="CAH1976244.1"/>
    </source>
</evidence>
<dbReference type="InterPro" id="IPR012337">
    <property type="entry name" value="RNaseH-like_sf"/>
</dbReference>
<accession>A0A9P0PB61</accession>
<dbReference type="InterPro" id="IPR025398">
    <property type="entry name" value="DUF4371"/>
</dbReference>
<proteinExistence type="predicted"/>
<comment type="caution">
    <text evidence="3">The sequence shown here is derived from an EMBL/GenBank/DDBJ whole genome shotgun (WGS) entry which is preliminary data.</text>
</comment>
<feature type="domain" description="DUF4371" evidence="2">
    <location>
        <begin position="68"/>
        <end position="239"/>
    </location>
</feature>
<feature type="domain" description="HAT C-terminal dimerisation" evidence="1">
    <location>
        <begin position="515"/>
        <end position="592"/>
    </location>
</feature>
<sequence length="621" mass="71948">MDSSWSRTGIKDLHHLPEKIRKHEASRGHINSCTALAVLGKANIASQISSAYRQSIVEHNEKVRKNRHILKRIISCVKFCSAFELALRGHNETEESLNRGIFRELVDFTAELDEALKNHLQNATVFKGTSTSIQNDILDSMLQVCREEILQQIKNANFLSIQCDETTDISNQCQMVLIFRYFHEGGIQELFWSFLRVKDKTSVGLKTCIENEIDPFLLQSPEKLIAQTYDGTNVMSGSVGGVQVHIKEKYPNAHFIHCYAHQLNLIMQKSASQNSKVRVFFNNLSAIPAFFSNSTHRCDVLEEIINKKIPRVAATRWNYNIRTVNFVYEHREKLIEVFEEIEERCNRGVTLNEASSLRRALEDQEFLFWLTVFHKIFPHVDILYNQLQSRNQDSVQLQKDLVIFEKSIDNIRGQIDDIKKYTETKFESNKRRRTDDSIRGVIAKEVCDIITMQVKDRFSFRGHLQAAELFNTEAYLKYSRNFPSAILDAVATFYPMLCKARLKTELEVIYSREDLKEIVGAMNLLSFLVTNNLCDTFVEVIKLLKIIVTTPVTTAESERCFSTLKRIKTFLRNSMRNDRLNALAMLSINRNLTHEIHSFDEKVMEKFISLKDRRADFVFKQ</sequence>
<dbReference type="Pfam" id="PF14291">
    <property type="entry name" value="DUF4371"/>
    <property type="match status" value="1"/>
</dbReference>
<dbReference type="SUPFAM" id="SSF53098">
    <property type="entry name" value="Ribonuclease H-like"/>
    <property type="match status" value="1"/>
</dbReference>
<reference evidence="3" key="1">
    <citation type="submission" date="2022-03" db="EMBL/GenBank/DDBJ databases">
        <authorList>
            <person name="Sayadi A."/>
        </authorList>
    </citation>
    <scope>NUCLEOTIDE SEQUENCE</scope>
</reference>
<keyword evidence="4" id="KW-1185">Reference proteome</keyword>
<protein>
    <recommendedName>
        <fullName evidence="5">Zinc finger MYM-type protein 1</fullName>
    </recommendedName>
</protein>
<dbReference type="PANTHER" id="PTHR45749:SF28">
    <property type="entry name" value="ZINC FINGER MYM-TYPE PROTEIN 1-LIKE-RELATED"/>
    <property type="match status" value="1"/>
</dbReference>
<gene>
    <name evidence="3" type="ORF">ACAOBT_LOCUS12051</name>
</gene>
<dbReference type="OrthoDB" id="6725296at2759"/>
<dbReference type="InterPro" id="IPR008906">
    <property type="entry name" value="HATC_C_dom"/>
</dbReference>
<evidence type="ECO:0000259" key="1">
    <source>
        <dbReference type="Pfam" id="PF05699"/>
    </source>
</evidence>
<dbReference type="GO" id="GO:0046983">
    <property type="term" value="F:protein dimerization activity"/>
    <property type="evidence" value="ECO:0007669"/>
    <property type="project" value="InterPro"/>
</dbReference>
<name>A0A9P0PB61_ACAOB</name>
<evidence type="ECO:0000259" key="2">
    <source>
        <dbReference type="Pfam" id="PF14291"/>
    </source>
</evidence>
<dbReference type="Proteomes" id="UP001152888">
    <property type="component" value="Unassembled WGS sequence"/>
</dbReference>